<reference evidence="2" key="1">
    <citation type="submission" date="2014-09" db="EMBL/GenBank/DDBJ databases">
        <authorList>
            <person name="Mudge J."/>
            <person name="Ramaraj T."/>
            <person name="Lindquist I.E."/>
            <person name="Bharti A.K."/>
            <person name="Sundararajan A."/>
            <person name="Cameron C.T."/>
            <person name="Woodward J.E."/>
            <person name="May G.D."/>
            <person name="Brubaker C."/>
            <person name="Broadhvest J."/>
            <person name="Wilkins T.A."/>
        </authorList>
    </citation>
    <scope>NUCLEOTIDE SEQUENCE</scope>
    <source>
        <strain evidence="2">cv. AKA8401</strain>
    </source>
</reference>
<organism evidence="1 2">
    <name type="scientific">Gossypium arboreum</name>
    <name type="common">Tree cotton</name>
    <name type="synonym">Gossypium nanking</name>
    <dbReference type="NCBI Taxonomy" id="29729"/>
    <lineage>
        <taxon>Eukaryota</taxon>
        <taxon>Viridiplantae</taxon>
        <taxon>Streptophyta</taxon>
        <taxon>Embryophyta</taxon>
        <taxon>Tracheophyta</taxon>
        <taxon>Spermatophyta</taxon>
        <taxon>Magnoliopsida</taxon>
        <taxon>eudicotyledons</taxon>
        <taxon>Gunneridae</taxon>
        <taxon>Pentapetalae</taxon>
        <taxon>rosids</taxon>
        <taxon>malvids</taxon>
        <taxon>Malvales</taxon>
        <taxon>Malvaceae</taxon>
        <taxon>Malvoideae</taxon>
        <taxon>Gossypium</taxon>
    </lineage>
</organism>
<name>A0A0B0P3T4_GOSAR</name>
<accession>A0A0B0P3T4</accession>
<dbReference type="Proteomes" id="UP000032142">
    <property type="component" value="Unassembled WGS sequence"/>
</dbReference>
<sequence>MPIISDLARYC</sequence>
<evidence type="ECO:0000313" key="1">
    <source>
        <dbReference type="EMBL" id="KHG19710.1"/>
    </source>
</evidence>
<proteinExistence type="predicted"/>
<evidence type="ECO:0000313" key="2">
    <source>
        <dbReference type="Proteomes" id="UP000032142"/>
    </source>
</evidence>
<keyword evidence="2" id="KW-1185">Reference proteome</keyword>
<gene>
    <name evidence="1" type="ORF">F383_06322</name>
</gene>
<protein>
    <submittedName>
        <fullName evidence="1">Uncharacterized protein</fullName>
    </submittedName>
</protein>
<dbReference type="EMBL" id="KN413739">
    <property type="protein sequence ID" value="KHG19710.1"/>
    <property type="molecule type" value="Genomic_DNA"/>
</dbReference>